<evidence type="ECO:0000313" key="2">
    <source>
        <dbReference type="EMBL" id="NVI44692.1"/>
    </source>
</evidence>
<evidence type="ECO:0000256" key="1">
    <source>
        <dbReference type="SAM" id="Phobius"/>
    </source>
</evidence>
<keyword evidence="1" id="KW-0812">Transmembrane</keyword>
<reference evidence="2" key="1">
    <citation type="submission" date="2020-06" db="EMBL/GenBank/DDBJ databases">
        <title>Whole Genome Sequence of Bradyrhizobium sp. Strain 1S1.</title>
        <authorList>
            <person name="Bromfield E.S.P."/>
            <person name="Cloutier S."/>
        </authorList>
    </citation>
    <scope>NUCLEOTIDE SEQUENCE [LARGE SCALE GENOMIC DNA]</scope>
    <source>
        <strain evidence="2">1S1</strain>
    </source>
</reference>
<reference evidence="3" key="2">
    <citation type="journal article" date="2021" name="Int. J. Syst. Evol. Microbiol.">
        <title>Bradyrhizobium septentrionale sp. nov. (sv. septentrionale) and Bradyrhizobium quebecense sp. nov. (sv. septentrionale) associated with legumes native to Canada possess rearranged symbiosis genes and numerous insertion sequences.</title>
        <authorList>
            <person name="Bromfield E.S.P."/>
            <person name="Cloutier S."/>
        </authorList>
    </citation>
    <scope>NUCLEOTIDE SEQUENCE</scope>
    <source>
        <strain evidence="3">5S5</strain>
    </source>
</reference>
<evidence type="ECO:0000313" key="4">
    <source>
        <dbReference type="Proteomes" id="UP001432046"/>
    </source>
</evidence>
<protein>
    <submittedName>
        <fullName evidence="2">Uncharacterized protein</fullName>
    </submittedName>
</protein>
<dbReference type="AlphaFoldDB" id="A0A973VZ72"/>
<organism evidence="2">
    <name type="scientific">Bradyrhizobium septentrionale</name>
    <dbReference type="NCBI Taxonomy" id="1404411"/>
    <lineage>
        <taxon>Bacteria</taxon>
        <taxon>Pseudomonadati</taxon>
        <taxon>Pseudomonadota</taxon>
        <taxon>Alphaproteobacteria</taxon>
        <taxon>Hyphomicrobiales</taxon>
        <taxon>Nitrobacteraceae</taxon>
        <taxon>Bradyrhizobium</taxon>
    </lineage>
</organism>
<reference evidence="3" key="3">
    <citation type="submission" date="2024-03" db="EMBL/GenBank/DDBJ databases">
        <authorList>
            <person name="Bromfield E.S.P."/>
            <person name="Cloutier S."/>
        </authorList>
    </citation>
    <scope>NUCLEOTIDE SEQUENCE</scope>
    <source>
        <strain evidence="3">5S5</strain>
    </source>
</reference>
<accession>A0A973VZ72</accession>
<gene>
    <name evidence="2" type="ORF">HAP48_017410</name>
    <name evidence="3" type="ORF">WDK88_27745</name>
</gene>
<dbReference type="Proteomes" id="UP001432046">
    <property type="component" value="Chromosome"/>
</dbReference>
<keyword evidence="1" id="KW-0472">Membrane</keyword>
<keyword evidence="4" id="KW-1185">Reference proteome</keyword>
<dbReference type="RefSeq" id="WP_166204151.1">
    <property type="nucleotide sequence ID" value="NZ_CP088285.1"/>
</dbReference>
<evidence type="ECO:0000313" key="3">
    <source>
        <dbReference type="EMBL" id="WXC77240.1"/>
    </source>
</evidence>
<feature type="transmembrane region" description="Helical" evidence="1">
    <location>
        <begin position="16"/>
        <end position="36"/>
    </location>
</feature>
<keyword evidence="1" id="KW-1133">Transmembrane helix</keyword>
<dbReference type="EMBL" id="JAAOLE020000001">
    <property type="protein sequence ID" value="NVI44692.1"/>
    <property type="molecule type" value="Genomic_DNA"/>
</dbReference>
<dbReference type="EMBL" id="CP147711">
    <property type="protein sequence ID" value="WXC77240.1"/>
    <property type="molecule type" value="Genomic_DNA"/>
</dbReference>
<sequence length="55" mass="5921">MTDSSHARRPSPALKAWTIAVLAGFGILHVVGGYMLHHAPRFRPIETAPTAIQGD</sequence>
<proteinExistence type="predicted"/>
<name>A0A973VZ72_9BRAD</name>